<feature type="binding site" evidence="7">
    <location>
        <position position="208"/>
    </location>
    <ligand>
        <name>Mg(2+)</name>
        <dbReference type="ChEBI" id="CHEBI:18420"/>
    </ligand>
</feature>
<dbReference type="PANTHER" id="PTHR22926">
    <property type="entry name" value="PHOSPHO-N-ACETYLMURAMOYL-PENTAPEPTIDE-TRANSFERASE"/>
    <property type="match status" value="1"/>
</dbReference>
<feature type="binding site" evidence="7">
    <location>
        <position position="148"/>
    </location>
    <ligand>
        <name>Mg(2+)</name>
        <dbReference type="ChEBI" id="CHEBI:18420"/>
    </ligand>
</feature>
<dbReference type="PANTHER" id="PTHR22926:SF3">
    <property type="entry name" value="UNDECAPRENYL-PHOSPHATE ALPHA-N-ACETYLGLUCOSAMINYL 1-PHOSPHATE TRANSFERASE"/>
    <property type="match status" value="1"/>
</dbReference>
<dbReference type="EMBL" id="CACVAS010000147">
    <property type="protein sequence ID" value="CAA6826901.1"/>
    <property type="molecule type" value="Genomic_DNA"/>
</dbReference>
<evidence type="ECO:0000256" key="6">
    <source>
        <dbReference type="ARBA" id="ARBA00023136"/>
    </source>
</evidence>
<feature type="transmembrane region" description="Helical" evidence="8">
    <location>
        <begin position="179"/>
        <end position="197"/>
    </location>
</feature>
<dbReference type="GO" id="GO:0005886">
    <property type="term" value="C:plasma membrane"/>
    <property type="evidence" value="ECO:0007669"/>
    <property type="project" value="UniProtKB-SubCell"/>
</dbReference>
<dbReference type="AlphaFoldDB" id="A0A6S6TWE5"/>
<dbReference type="InterPro" id="IPR000715">
    <property type="entry name" value="Glycosyl_transferase_4"/>
</dbReference>
<comment type="subcellular location">
    <subcellularLocation>
        <location evidence="1">Cell membrane</location>
        <topology evidence="1">Multi-pass membrane protein</topology>
    </subcellularLocation>
</comment>
<feature type="transmembrane region" description="Helical" evidence="8">
    <location>
        <begin position="70"/>
        <end position="86"/>
    </location>
</feature>
<accession>A0A6S6TWE5</accession>
<organism evidence="9">
    <name type="scientific">uncultured Sulfurovum sp</name>
    <dbReference type="NCBI Taxonomy" id="269237"/>
    <lineage>
        <taxon>Bacteria</taxon>
        <taxon>Pseudomonadati</taxon>
        <taxon>Campylobacterota</taxon>
        <taxon>Epsilonproteobacteria</taxon>
        <taxon>Campylobacterales</taxon>
        <taxon>Sulfurovaceae</taxon>
        <taxon>Sulfurovum</taxon>
        <taxon>environmental samples</taxon>
    </lineage>
</organism>
<evidence type="ECO:0000256" key="2">
    <source>
        <dbReference type="ARBA" id="ARBA00022475"/>
    </source>
</evidence>
<dbReference type="CDD" id="cd06853">
    <property type="entry name" value="GT_WecA_like"/>
    <property type="match status" value="1"/>
</dbReference>
<dbReference type="Pfam" id="PF00953">
    <property type="entry name" value="Glycos_transf_4"/>
    <property type="match status" value="1"/>
</dbReference>
<dbReference type="GO" id="GO:0009103">
    <property type="term" value="P:lipopolysaccharide biosynthetic process"/>
    <property type="evidence" value="ECO:0007669"/>
    <property type="project" value="TreeGrafter"/>
</dbReference>
<gene>
    <name evidence="9" type="ORF">HELGO_WM1667</name>
</gene>
<keyword evidence="7" id="KW-0479">Metal-binding</keyword>
<dbReference type="GO" id="GO:0044038">
    <property type="term" value="P:cell wall macromolecule biosynthetic process"/>
    <property type="evidence" value="ECO:0007669"/>
    <property type="project" value="TreeGrafter"/>
</dbReference>
<dbReference type="GO" id="GO:0046872">
    <property type="term" value="F:metal ion binding"/>
    <property type="evidence" value="ECO:0007669"/>
    <property type="project" value="UniProtKB-KW"/>
</dbReference>
<sequence length="346" mass="38901">MTALFYIFITILSFTLIKLIIYYAPKLGLIDIPNERSSHADLTPRGAGIGFVVAVFIGVALFRWDLVLSHWYLFLAIFMVFIIGVFDDHKDAPPKAKFIVIFAATALMWWYGLSIESLGEWFGYELTLGWLALPFSMLALAGFTNALNLIDGLNGLSGSISIVIIGFFGYFAYVNDNDIMWILASFTIASLVGFMLLNWHPAKIFMGDSGSLALGFIISILAVFSVEYIHPVSVLYIAAIPILDTLIVMVRRIRRGRSPFSPDRTHLHHILANFFLDDVKRTVWFLILLQISFSGIGVIVHSTIKSSPNEFLPFFALGGFVMLFLIFYMIFSGMNRRQLLLDGDTY</sequence>
<dbReference type="EC" id="2.7.8.-" evidence="9"/>
<evidence type="ECO:0000256" key="7">
    <source>
        <dbReference type="PIRSR" id="PIRSR600715-1"/>
    </source>
</evidence>
<evidence type="ECO:0000256" key="3">
    <source>
        <dbReference type="ARBA" id="ARBA00022679"/>
    </source>
</evidence>
<feature type="transmembrane region" description="Helical" evidence="8">
    <location>
        <begin position="6"/>
        <end position="25"/>
    </location>
</feature>
<feature type="transmembrane region" description="Helical" evidence="8">
    <location>
        <begin position="283"/>
        <end position="304"/>
    </location>
</feature>
<keyword evidence="7" id="KW-0460">Magnesium</keyword>
<evidence type="ECO:0000313" key="9">
    <source>
        <dbReference type="EMBL" id="CAA6826901.1"/>
    </source>
</evidence>
<feature type="transmembrane region" description="Helical" evidence="8">
    <location>
        <begin position="232"/>
        <end position="250"/>
    </location>
</feature>
<keyword evidence="6 8" id="KW-0472">Membrane</keyword>
<evidence type="ECO:0000256" key="8">
    <source>
        <dbReference type="SAM" id="Phobius"/>
    </source>
</evidence>
<dbReference type="GO" id="GO:0071555">
    <property type="term" value="P:cell wall organization"/>
    <property type="evidence" value="ECO:0007669"/>
    <property type="project" value="TreeGrafter"/>
</dbReference>
<keyword evidence="3 9" id="KW-0808">Transferase</keyword>
<reference evidence="9" key="1">
    <citation type="submission" date="2020-01" db="EMBL/GenBank/DDBJ databases">
        <authorList>
            <person name="Meier V. D."/>
            <person name="Meier V D."/>
        </authorList>
    </citation>
    <scope>NUCLEOTIDE SEQUENCE</scope>
    <source>
        <strain evidence="9">HLG_WM_MAG_01</strain>
    </source>
</reference>
<protein>
    <submittedName>
        <fullName evidence="9">Undecaprenyl-phosphate N-acetylglucosaminyl 1-phosphate transferase (EC)</fullName>
        <ecNumber evidence="9">2.7.8.-</ecNumber>
    </submittedName>
</protein>
<feature type="transmembrane region" description="Helical" evidence="8">
    <location>
        <begin position="98"/>
        <end position="115"/>
    </location>
</feature>
<name>A0A6S6TWE5_9BACT</name>
<dbReference type="GO" id="GO:0016780">
    <property type="term" value="F:phosphotransferase activity, for other substituted phosphate groups"/>
    <property type="evidence" value="ECO:0007669"/>
    <property type="project" value="InterPro"/>
</dbReference>
<feature type="transmembrane region" description="Helical" evidence="8">
    <location>
        <begin position="209"/>
        <end position="226"/>
    </location>
</feature>
<evidence type="ECO:0000256" key="1">
    <source>
        <dbReference type="ARBA" id="ARBA00004651"/>
    </source>
</evidence>
<feature type="transmembrane region" description="Helical" evidence="8">
    <location>
        <begin position="46"/>
        <end position="64"/>
    </location>
</feature>
<proteinExistence type="predicted"/>
<evidence type="ECO:0000256" key="5">
    <source>
        <dbReference type="ARBA" id="ARBA00022989"/>
    </source>
</evidence>
<keyword evidence="4 8" id="KW-0812">Transmembrane</keyword>
<keyword evidence="2" id="KW-1003">Cell membrane</keyword>
<feature type="transmembrane region" description="Helical" evidence="8">
    <location>
        <begin position="121"/>
        <end position="141"/>
    </location>
</feature>
<feature type="transmembrane region" description="Helical" evidence="8">
    <location>
        <begin position="310"/>
        <end position="331"/>
    </location>
</feature>
<comment type="cofactor">
    <cofactor evidence="7">
        <name>Mg(2+)</name>
        <dbReference type="ChEBI" id="CHEBI:18420"/>
    </cofactor>
</comment>
<evidence type="ECO:0000256" key="4">
    <source>
        <dbReference type="ARBA" id="ARBA00022692"/>
    </source>
</evidence>
<feature type="transmembrane region" description="Helical" evidence="8">
    <location>
        <begin position="153"/>
        <end position="173"/>
    </location>
</feature>
<keyword evidence="5 8" id="KW-1133">Transmembrane helix</keyword>